<dbReference type="InterPro" id="IPR011701">
    <property type="entry name" value="MFS"/>
</dbReference>
<dbReference type="PROSITE" id="PS50850">
    <property type="entry name" value="MFS"/>
    <property type="match status" value="1"/>
</dbReference>
<dbReference type="EMBL" id="MLQQ01000001">
    <property type="protein sequence ID" value="OIJ16114.1"/>
    <property type="molecule type" value="Genomic_DNA"/>
</dbReference>
<accession>A0A1S2LUV8</accession>
<dbReference type="Pfam" id="PF07690">
    <property type="entry name" value="MFS_1"/>
    <property type="match status" value="1"/>
</dbReference>
<feature type="transmembrane region" description="Helical" evidence="7">
    <location>
        <begin position="7"/>
        <end position="30"/>
    </location>
</feature>
<dbReference type="RefSeq" id="WP_071312039.1">
    <property type="nucleotide sequence ID" value="NZ_MLQQ01000001.1"/>
</dbReference>
<keyword evidence="10" id="KW-1185">Reference proteome</keyword>
<dbReference type="Proteomes" id="UP000180098">
    <property type="component" value="Unassembled WGS sequence"/>
</dbReference>
<evidence type="ECO:0000313" key="10">
    <source>
        <dbReference type="Proteomes" id="UP000180098"/>
    </source>
</evidence>
<evidence type="ECO:0000259" key="8">
    <source>
        <dbReference type="PROSITE" id="PS50850"/>
    </source>
</evidence>
<dbReference type="InterPro" id="IPR005829">
    <property type="entry name" value="Sugar_transporter_CS"/>
</dbReference>
<feature type="transmembrane region" description="Helical" evidence="7">
    <location>
        <begin position="168"/>
        <end position="186"/>
    </location>
</feature>
<dbReference type="GO" id="GO:0005886">
    <property type="term" value="C:plasma membrane"/>
    <property type="evidence" value="ECO:0007669"/>
    <property type="project" value="UniProtKB-SubCell"/>
</dbReference>
<feature type="transmembrane region" description="Helical" evidence="7">
    <location>
        <begin position="342"/>
        <end position="365"/>
    </location>
</feature>
<keyword evidence="3" id="KW-1003">Cell membrane</keyword>
<evidence type="ECO:0000256" key="7">
    <source>
        <dbReference type="SAM" id="Phobius"/>
    </source>
</evidence>
<evidence type="ECO:0000256" key="4">
    <source>
        <dbReference type="ARBA" id="ARBA00022692"/>
    </source>
</evidence>
<dbReference type="SUPFAM" id="SSF103473">
    <property type="entry name" value="MFS general substrate transporter"/>
    <property type="match status" value="1"/>
</dbReference>
<evidence type="ECO:0000313" key="9">
    <source>
        <dbReference type="EMBL" id="OIJ16114.1"/>
    </source>
</evidence>
<dbReference type="PROSITE" id="PS00216">
    <property type="entry name" value="SUGAR_TRANSPORT_1"/>
    <property type="match status" value="1"/>
</dbReference>
<evidence type="ECO:0000256" key="6">
    <source>
        <dbReference type="ARBA" id="ARBA00023136"/>
    </source>
</evidence>
<keyword evidence="5 7" id="KW-1133">Transmembrane helix</keyword>
<evidence type="ECO:0000256" key="2">
    <source>
        <dbReference type="ARBA" id="ARBA00022448"/>
    </source>
</evidence>
<keyword evidence="4 7" id="KW-0812">Transmembrane</keyword>
<feature type="transmembrane region" description="Helical" evidence="7">
    <location>
        <begin position="283"/>
        <end position="302"/>
    </location>
</feature>
<feature type="transmembrane region" description="Helical" evidence="7">
    <location>
        <begin position="141"/>
        <end position="162"/>
    </location>
</feature>
<keyword evidence="2" id="KW-0813">Transport</keyword>
<dbReference type="InterPro" id="IPR050189">
    <property type="entry name" value="MFS_Efflux_Transporters"/>
</dbReference>
<dbReference type="CDD" id="cd17474">
    <property type="entry name" value="MFS_YfmO_like"/>
    <property type="match status" value="1"/>
</dbReference>
<protein>
    <recommendedName>
        <fullName evidence="8">Major facilitator superfamily (MFS) profile domain-containing protein</fullName>
    </recommendedName>
</protein>
<evidence type="ECO:0000256" key="1">
    <source>
        <dbReference type="ARBA" id="ARBA00004651"/>
    </source>
</evidence>
<dbReference type="PANTHER" id="PTHR43124">
    <property type="entry name" value="PURINE EFFLUX PUMP PBUE"/>
    <property type="match status" value="1"/>
</dbReference>
<feature type="domain" description="Major facilitator superfamily (MFS) profile" evidence="8">
    <location>
        <begin position="8"/>
        <end position="397"/>
    </location>
</feature>
<keyword evidence="6 7" id="KW-0472">Membrane</keyword>
<feature type="transmembrane region" description="Helical" evidence="7">
    <location>
        <begin position="308"/>
        <end position="330"/>
    </location>
</feature>
<feature type="transmembrane region" description="Helical" evidence="7">
    <location>
        <begin position="371"/>
        <end position="390"/>
    </location>
</feature>
<gene>
    <name evidence="9" type="ORF">BKP35_03815</name>
</gene>
<evidence type="ECO:0000256" key="3">
    <source>
        <dbReference type="ARBA" id="ARBA00022475"/>
    </source>
</evidence>
<feature type="transmembrane region" description="Helical" evidence="7">
    <location>
        <begin position="74"/>
        <end position="96"/>
    </location>
</feature>
<dbReference type="GO" id="GO:0022857">
    <property type="term" value="F:transmembrane transporter activity"/>
    <property type="evidence" value="ECO:0007669"/>
    <property type="project" value="InterPro"/>
</dbReference>
<comment type="caution">
    <text evidence="9">The sequence shown here is derived from an EMBL/GenBank/DDBJ whole genome shotgun (WGS) entry which is preliminary data.</text>
</comment>
<dbReference type="InterPro" id="IPR020846">
    <property type="entry name" value="MFS_dom"/>
</dbReference>
<feature type="transmembrane region" description="Helical" evidence="7">
    <location>
        <begin position="249"/>
        <end position="271"/>
    </location>
</feature>
<sequence length="406" mass="44618">MKLKTSFLIIIIGLLPLVMVLGNSMLIPILPLMEEELNITPVQVGFLLSVFSILAAVVIPIVGFLSDRFGRKKLVLISLGFVMVGSIITIIAGRGVANPYEWVLVGRVIQGIGAGGTAPLAMALVGDLFEGSERSKSLGALEVFNGIGKVFSPFIGAIAALFFWYSAFYVYFIISLVAFLGIYFSIKTVDQQRSNDSLTKYRKMLLKVMKKEAWWLFPLSFLGAIGLFILFGLLVFLSFEIERIYQINGIFKGIVFMIPLGALTVVSYWTGKNIDSDHVYMKQLLLLGAMLQTGALVFFIFFHTLEALIFGLTLAAAGLGFVLPCINTLITSSVGGKERGLIVSLYAMVRFLGVAFGPIFFSLWMEEVVDMFVKAVILITICSLWMIAALKLKPMIKKLPSVIIGK</sequence>
<name>A0A1S2LUV8_9BACI</name>
<dbReference type="Gene3D" id="1.20.1250.20">
    <property type="entry name" value="MFS general substrate transporter like domains"/>
    <property type="match status" value="1"/>
</dbReference>
<dbReference type="AlphaFoldDB" id="A0A1S2LUV8"/>
<feature type="transmembrane region" description="Helical" evidence="7">
    <location>
        <begin position="42"/>
        <end position="62"/>
    </location>
</feature>
<comment type="subcellular location">
    <subcellularLocation>
        <location evidence="1">Cell membrane</location>
        <topology evidence="1">Multi-pass membrane protein</topology>
    </subcellularLocation>
</comment>
<dbReference type="OrthoDB" id="2986280at2"/>
<reference evidence="9 10" key="1">
    <citation type="submission" date="2016-10" db="EMBL/GenBank/DDBJ databases">
        <title>Draft genome sequences of four alkaliphilic bacteria belonging to the Anaerobacillus genus.</title>
        <authorList>
            <person name="Bassil N.M."/>
            <person name="Lloyd J.R."/>
        </authorList>
    </citation>
    <scope>NUCLEOTIDE SEQUENCE [LARGE SCALE GENOMIC DNA]</scope>
    <source>
        <strain evidence="9 10">DSM 15340</strain>
    </source>
</reference>
<organism evidence="9 10">
    <name type="scientific">Anaerobacillus arseniciselenatis</name>
    <dbReference type="NCBI Taxonomy" id="85682"/>
    <lineage>
        <taxon>Bacteria</taxon>
        <taxon>Bacillati</taxon>
        <taxon>Bacillota</taxon>
        <taxon>Bacilli</taxon>
        <taxon>Bacillales</taxon>
        <taxon>Bacillaceae</taxon>
        <taxon>Anaerobacillus</taxon>
    </lineage>
</organism>
<feature type="transmembrane region" description="Helical" evidence="7">
    <location>
        <begin position="108"/>
        <end position="129"/>
    </location>
</feature>
<dbReference type="PANTHER" id="PTHR43124:SF3">
    <property type="entry name" value="CHLORAMPHENICOL EFFLUX PUMP RV0191"/>
    <property type="match status" value="1"/>
</dbReference>
<evidence type="ECO:0000256" key="5">
    <source>
        <dbReference type="ARBA" id="ARBA00022989"/>
    </source>
</evidence>
<proteinExistence type="predicted"/>
<feature type="transmembrane region" description="Helical" evidence="7">
    <location>
        <begin position="213"/>
        <end position="237"/>
    </location>
</feature>
<dbReference type="InterPro" id="IPR036259">
    <property type="entry name" value="MFS_trans_sf"/>
</dbReference>